<keyword evidence="13" id="KW-0511">Multifunctional enzyme</keyword>
<dbReference type="EMBL" id="LR026963">
    <property type="protein sequence ID" value="VBB69479.1"/>
    <property type="molecule type" value="Genomic_DNA"/>
</dbReference>
<evidence type="ECO:0000256" key="6">
    <source>
        <dbReference type="ARBA" id="ARBA00022679"/>
    </source>
</evidence>
<evidence type="ECO:0000256" key="14">
    <source>
        <dbReference type="ARBA" id="ARBA00023315"/>
    </source>
</evidence>
<keyword evidence="5" id="KW-0963">Cytoplasm</keyword>
<evidence type="ECO:0000256" key="10">
    <source>
        <dbReference type="ARBA" id="ARBA00022842"/>
    </source>
</evidence>
<evidence type="ECO:0000259" key="18">
    <source>
        <dbReference type="Pfam" id="PF12804"/>
    </source>
</evidence>
<dbReference type="NCBIfam" id="NF010933">
    <property type="entry name" value="PRK14353.1"/>
    <property type="match status" value="1"/>
</dbReference>
<evidence type="ECO:0000256" key="12">
    <source>
        <dbReference type="ARBA" id="ARBA00022984"/>
    </source>
</evidence>
<evidence type="ECO:0000256" key="17">
    <source>
        <dbReference type="ARBA" id="ARBA00048493"/>
    </source>
</evidence>
<keyword evidence="7 19" id="KW-0548">Nucleotidyltransferase</keyword>
<dbReference type="InterPro" id="IPR018357">
    <property type="entry name" value="Hexapep_transf_CS"/>
</dbReference>
<dbReference type="Pfam" id="PF12804">
    <property type="entry name" value="NTP_transf_3"/>
    <property type="match status" value="1"/>
</dbReference>
<dbReference type="InterPro" id="IPR050065">
    <property type="entry name" value="GlmU-like"/>
</dbReference>
<dbReference type="GO" id="GO:0003977">
    <property type="term" value="F:UDP-N-acetylglucosamine diphosphorylase activity"/>
    <property type="evidence" value="ECO:0007669"/>
    <property type="project" value="UniProtKB-EC"/>
</dbReference>
<evidence type="ECO:0000256" key="5">
    <source>
        <dbReference type="ARBA" id="ARBA00022490"/>
    </source>
</evidence>
<evidence type="ECO:0000256" key="7">
    <source>
        <dbReference type="ARBA" id="ARBA00022695"/>
    </source>
</evidence>
<evidence type="ECO:0000256" key="13">
    <source>
        <dbReference type="ARBA" id="ARBA00023268"/>
    </source>
</evidence>
<keyword evidence="12" id="KW-0573">Peptidoglycan synthesis</keyword>
<comment type="similarity">
    <text evidence="3">In the C-terminal section; belongs to the transferase hexapeptide repeat family.</text>
</comment>
<dbReference type="Pfam" id="PF00132">
    <property type="entry name" value="Hexapep"/>
    <property type="match status" value="2"/>
</dbReference>
<evidence type="ECO:0000256" key="9">
    <source>
        <dbReference type="ARBA" id="ARBA00022737"/>
    </source>
</evidence>
<evidence type="ECO:0000256" key="3">
    <source>
        <dbReference type="ARBA" id="ARBA00007707"/>
    </source>
</evidence>
<gene>
    <name evidence="19" type="ORF">RIEGSTA812A_PEG_952</name>
</gene>
<comment type="cofactor">
    <cofactor evidence="1">
        <name>Mg(2+)</name>
        <dbReference type="ChEBI" id="CHEBI:18420"/>
    </cofactor>
</comment>
<evidence type="ECO:0000256" key="15">
    <source>
        <dbReference type="ARBA" id="ARBA00023316"/>
    </source>
</evidence>
<keyword evidence="10" id="KW-0460">Magnesium</keyword>
<keyword evidence="11" id="KW-0133">Cell shape</keyword>
<dbReference type="Gene3D" id="2.160.10.10">
    <property type="entry name" value="Hexapeptide repeat proteins"/>
    <property type="match status" value="1"/>
</dbReference>
<keyword evidence="8" id="KW-0479">Metal-binding</keyword>
<dbReference type="CDD" id="cd02540">
    <property type="entry name" value="GT2_GlmU_N_bac"/>
    <property type="match status" value="1"/>
</dbReference>
<dbReference type="GO" id="GO:0019134">
    <property type="term" value="F:glucosamine-1-phosphate N-acetyltransferase activity"/>
    <property type="evidence" value="ECO:0007669"/>
    <property type="project" value="UniProtKB-EC"/>
</dbReference>
<evidence type="ECO:0000256" key="1">
    <source>
        <dbReference type="ARBA" id="ARBA00001946"/>
    </source>
</evidence>
<dbReference type="PANTHER" id="PTHR43584:SF3">
    <property type="entry name" value="BIFUNCTIONAL PROTEIN GLMU"/>
    <property type="match status" value="1"/>
</dbReference>
<evidence type="ECO:0000313" key="19">
    <source>
        <dbReference type="EMBL" id="VBB69479.1"/>
    </source>
</evidence>
<keyword evidence="14 19" id="KW-0012">Acyltransferase</keyword>
<dbReference type="SUPFAM" id="SSF53448">
    <property type="entry name" value="Nucleotide-diphospho-sugar transferases"/>
    <property type="match status" value="1"/>
</dbReference>
<dbReference type="PANTHER" id="PTHR43584">
    <property type="entry name" value="NUCLEOTIDYL TRANSFERASE"/>
    <property type="match status" value="1"/>
</dbReference>
<dbReference type="EC" id="2.3.1.157" evidence="19"/>
<dbReference type="GO" id="GO:0008360">
    <property type="term" value="P:regulation of cell shape"/>
    <property type="evidence" value="ECO:0007669"/>
    <property type="project" value="UniProtKB-KW"/>
</dbReference>
<dbReference type="InterPro" id="IPR025877">
    <property type="entry name" value="MobA-like_NTP_Trfase"/>
</dbReference>
<dbReference type="GO" id="GO:0009252">
    <property type="term" value="P:peptidoglycan biosynthetic process"/>
    <property type="evidence" value="ECO:0007669"/>
    <property type="project" value="UniProtKB-KW"/>
</dbReference>
<comment type="catalytic activity">
    <reaction evidence="17">
        <text>N-acetyl-alpha-D-glucosamine 1-phosphate + UTP + H(+) = UDP-N-acetyl-alpha-D-glucosamine + diphosphate</text>
        <dbReference type="Rhea" id="RHEA:13509"/>
        <dbReference type="ChEBI" id="CHEBI:15378"/>
        <dbReference type="ChEBI" id="CHEBI:33019"/>
        <dbReference type="ChEBI" id="CHEBI:46398"/>
        <dbReference type="ChEBI" id="CHEBI:57705"/>
        <dbReference type="ChEBI" id="CHEBI:57776"/>
        <dbReference type="EC" id="2.7.7.23"/>
    </reaction>
</comment>
<name>A0A484H614_9ZZZZ</name>
<keyword evidence="9" id="KW-0677">Repeat</keyword>
<comment type="similarity">
    <text evidence="4">In the N-terminal section; belongs to the N-acetylglucosamine-1-phosphate uridyltransferase family.</text>
</comment>
<evidence type="ECO:0000256" key="11">
    <source>
        <dbReference type="ARBA" id="ARBA00022960"/>
    </source>
</evidence>
<dbReference type="EC" id="2.7.7.23" evidence="19"/>
<dbReference type="GO" id="GO:0071555">
    <property type="term" value="P:cell wall organization"/>
    <property type="evidence" value="ECO:0007669"/>
    <property type="project" value="UniProtKB-KW"/>
</dbReference>
<keyword evidence="15" id="KW-0961">Cell wall biogenesis/degradation</keyword>
<dbReference type="HAMAP" id="MF_01631">
    <property type="entry name" value="GlmU"/>
    <property type="match status" value="1"/>
</dbReference>
<comment type="subcellular location">
    <subcellularLocation>
        <location evidence="2">Cytoplasm</location>
    </subcellularLocation>
</comment>
<dbReference type="InterPro" id="IPR001451">
    <property type="entry name" value="Hexapep"/>
</dbReference>
<sequence length="435" mass="46622">MQSNRPKVLHPLAGCPMIRYLINTVEGLAPERVIVIVGPEMEDVTRAVAPHTTLIQHQRLGTGHAVATARDLLREFHGEILVLYGDTPLLSQMTMDKVLAIMRSDAEIGVVVLGFYPQDPVGYGRLIVASDNSLSAIIEHQDATAAQRTIGFCNSGIIAVRGEYLFSLLDRIGNDNARGEYYLTDIVTLAQSQGVRCAYLKGDAAELLGINTQRDLARAEALVQDHMRGGMLDSGVTLVDPLTVHCCFDTKIGRNVIVHPYVVFGPGVVIGDNVEIHSFCHIEQTTIAACARVGPYARLRPGATIHAGAHIGNFVEVKAATIEAGAKVNHLSYIGDARVGVGANIGAGTIFCNYNGYTKSFTDVGAGAFIGSNSALVAPVTIGNGAIIGAGSVITNDVSEDALAVTRGAQREMPEWASLYRVRKEAQRVERRKNK</sequence>
<keyword evidence="6 19" id="KW-0808">Transferase</keyword>
<dbReference type="GO" id="GO:0000287">
    <property type="term" value="F:magnesium ion binding"/>
    <property type="evidence" value="ECO:0007669"/>
    <property type="project" value="InterPro"/>
</dbReference>
<reference evidence="19" key="1">
    <citation type="submission" date="2018-10" db="EMBL/GenBank/DDBJ databases">
        <authorList>
            <person name="Gruber-Vodicka H."/>
            <person name="Jaeckle O."/>
        </authorList>
    </citation>
    <scope>NUCLEOTIDE SEQUENCE</scope>
</reference>
<evidence type="ECO:0000256" key="4">
    <source>
        <dbReference type="ARBA" id="ARBA00007947"/>
    </source>
</evidence>
<dbReference type="AlphaFoldDB" id="A0A484H614"/>
<evidence type="ECO:0000256" key="8">
    <source>
        <dbReference type="ARBA" id="ARBA00022723"/>
    </source>
</evidence>
<protein>
    <submittedName>
        <fullName evidence="19">N-acetylglucosamine-1-phosphate uridyltransferase / Glucosamine-1-phosphate N-acetyltransferase</fullName>
        <ecNumber evidence="19">2.3.1.157</ecNumber>
        <ecNumber evidence="19">2.7.7.23</ecNumber>
    </submittedName>
</protein>
<dbReference type="GO" id="GO:0006048">
    <property type="term" value="P:UDP-N-acetylglucosamine biosynthetic process"/>
    <property type="evidence" value="ECO:0007669"/>
    <property type="project" value="InterPro"/>
</dbReference>
<evidence type="ECO:0000256" key="2">
    <source>
        <dbReference type="ARBA" id="ARBA00004496"/>
    </source>
</evidence>
<accession>A0A484H614</accession>
<dbReference type="InterPro" id="IPR038009">
    <property type="entry name" value="GlmU_C_LbH"/>
</dbReference>
<dbReference type="PROSITE" id="PS00101">
    <property type="entry name" value="HEXAPEP_TRANSFERASES"/>
    <property type="match status" value="1"/>
</dbReference>
<dbReference type="SUPFAM" id="SSF51161">
    <property type="entry name" value="Trimeric LpxA-like enzymes"/>
    <property type="match status" value="1"/>
</dbReference>
<dbReference type="GO" id="GO:0005737">
    <property type="term" value="C:cytoplasm"/>
    <property type="evidence" value="ECO:0007669"/>
    <property type="project" value="UniProtKB-SubCell"/>
</dbReference>
<dbReference type="NCBIfam" id="TIGR01173">
    <property type="entry name" value="glmU"/>
    <property type="match status" value="1"/>
</dbReference>
<dbReference type="InterPro" id="IPR011004">
    <property type="entry name" value="Trimer_LpxA-like_sf"/>
</dbReference>
<comment type="catalytic activity">
    <reaction evidence="16">
        <text>alpha-D-glucosamine 1-phosphate + acetyl-CoA = N-acetyl-alpha-D-glucosamine 1-phosphate + CoA + H(+)</text>
        <dbReference type="Rhea" id="RHEA:13725"/>
        <dbReference type="ChEBI" id="CHEBI:15378"/>
        <dbReference type="ChEBI" id="CHEBI:57287"/>
        <dbReference type="ChEBI" id="CHEBI:57288"/>
        <dbReference type="ChEBI" id="CHEBI:57776"/>
        <dbReference type="ChEBI" id="CHEBI:58516"/>
        <dbReference type="EC" id="2.3.1.157"/>
    </reaction>
</comment>
<feature type="domain" description="MobA-like NTP transferase" evidence="18">
    <location>
        <begin position="5"/>
        <end position="127"/>
    </location>
</feature>
<dbReference type="CDD" id="cd03353">
    <property type="entry name" value="LbH_GlmU_C"/>
    <property type="match status" value="1"/>
</dbReference>
<evidence type="ECO:0000256" key="16">
    <source>
        <dbReference type="ARBA" id="ARBA00048247"/>
    </source>
</evidence>
<organism evidence="19">
    <name type="scientific">invertebrate metagenome</name>
    <dbReference type="NCBI Taxonomy" id="1711999"/>
    <lineage>
        <taxon>unclassified sequences</taxon>
        <taxon>metagenomes</taxon>
        <taxon>organismal metagenomes</taxon>
    </lineage>
</organism>
<dbReference type="GO" id="GO:0000902">
    <property type="term" value="P:cell morphogenesis"/>
    <property type="evidence" value="ECO:0007669"/>
    <property type="project" value="InterPro"/>
</dbReference>
<proteinExistence type="inferred from homology"/>
<dbReference type="InterPro" id="IPR005882">
    <property type="entry name" value="Bifunctional_GlmU"/>
</dbReference>
<dbReference type="InterPro" id="IPR029044">
    <property type="entry name" value="Nucleotide-diphossugar_trans"/>
</dbReference>
<dbReference type="Gene3D" id="3.90.550.10">
    <property type="entry name" value="Spore Coat Polysaccharide Biosynthesis Protein SpsA, Chain A"/>
    <property type="match status" value="1"/>
</dbReference>